<evidence type="ECO:0000313" key="1">
    <source>
        <dbReference type="EMBL" id="CDW36371.1"/>
    </source>
</evidence>
<organism evidence="1">
    <name type="scientific">Lepeophtheirus salmonis</name>
    <name type="common">Salmon louse</name>
    <name type="synonym">Caligus salmonis</name>
    <dbReference type="NCBI Taxonomy" id="72036"/>
    <lineage>
        <taxon>Eukaryota</taxon>
        <taxon>Metazoa</taxon>
        <taxon>Ecdysozoa</taxon>
        <taxon>Arthropoda</taxon>
        <taxon>Crustacea</taxon>
        <taxon>Multicrustacea</taxon>
        <taxon>Hexanauplia</taxon>
        <taxon>Copepoda</taxon>
        <taxon>Siphonostomatoida</taxon>
        <taxon>Caligidae</taxon>
        <taxon>Lepeophtheirus</taxon>
    </lineage>
</organism>
<dbReference type="AlphaFoldDB" id="A0A0K2UFA4"/>
<dbReference type="Gene3D" id="3.30.420.10">
    <property type="entry name" value="Ribonuclease H-like superfamily/Ribonuclease H"/>
    <property type="match status" value="1"/>
</dbReference>
<sequence>MLPWVQTKYPDMNVVFQQDGASKKAQKLLEDNLSFWPKKILHPFSPDANPLDFTFWVHVESMACTLRHPNINNLKDTVNQYWDLMSEDYIHNGCKAFRVAWKPSLLPRGDTSIIRVTKTSY</sequence>
<accession>A0A0K2UFA4</accession>
<dbReference type="InterPro" id="IPR036397">
    <property type="entry name" value="RNaseH_sf"/>
</dbReference>
<dbReference type="GO" id="GO:0003676">
    <property type="term" value="F:nucleic acid binding"/>
    <property type="evidence" value="ECO:0007669"/>
    <property type="project" value="InterPro"/>
</dbReference>
<protein>
    <submittedName>
        <fullName evidence="1">Uncharacterized protein</fullName>
    </submittedName>
</protein>
<reference evidence="1" key="1">
    <citation type="submission" date="2014-05" db="EMBL/GenBank/DDBJ databases">
        <authorList>
            <person name="Chronopoulou M."/>
        </authorList>
    </citation>
    <scope>NUCLEOTIDE SEQUENCE</scope>
    <source>
        <tissue evidence="1">Whole organism</tissue>
    </source>
</reference>
<proteinExistence type="predicted"/>
<dbReference type="EMBL" id="HACA01019010">
    <property type="protein sequence ID" value="CDW36371.1"/>
    <property type="molecule type" value="Transcribed_RNA"/>
</dbReference>
<name>A0A0K2UFA4_LEPSM</name>